<evidence type="ECO:0000313" key="4">
    <source>
        <dbReference type="EMBL" id="ALS56235.1"/>
    </source>
</evidence>
<reference evidence="4" key="1">
    <citation type="journal article" date="2016" name="ISME J.">
        <title>Functional metagenomic screen reveals new and diverse microbial rhodopsins.</title>
        <authorList>
            <person name="Pushkarev A."/>
            <person name="Beja O."/>
        </authorList>
    </citation>
    <scope>NUCLEOTIDE SEQUENCE</scope>
</reference>
<dbReference type="PANTHER" id="PTHR11908:SF132">
    <property type="entry name" value="ALDEHYDE OXIDASE 1-RELATED"/>
    <property type="match status" value="1"/>
</dbReference>
<accession>A0A0U2XN08</accession>
<dbReference type="Pfam" id="PF01315">
    <property type="entry name" value="Ald_Xan_dh_C"/>
    <property type="match status" value="1"/>
</dbReference>
<keyword evidence="1" id="KW-0500">Molybdenum</keyword>
<sequence length="795" mass="85461">MGESVVPTPEETAVVKSFDETIVTNIGQPIKRKEDQRLLTGAGRFTDDFTVPNQSFASMVRSPYPHALINGIDASKALSMPGVLAVITSADIQKAHLGPIPHNPVPSTNYDLKLRAPDGTHPTVDAHYLLPEDRVRYVGEAVAMVVAESLQQALDAVEAVIVDYFVLPHITESKDAILPDAPQLYEHIENNVLIDTQFGDEVLTEKAFASAVHIFEHEFHIQRVTGVTMEPRSALGSYDVDTGKFTLVAGSGGAVRQQSEIAAVLRIDASDIRVISPDVGGNFGTRNRVYIEFGLVLFAAKKINRPVKFTATRTESFLTDYQGRDLVTHIALALNADGKFLGLKCDNISNVGAHCVSLSPLGKGSGLITGSYHIPAAMLRARAVFTNTMSTQAYRSSGRPEVTYAIERIIEIAARRLGVDALELRRKNLIPPVAMPYVNAVGSRYDSGEYEINMNRALRLADWSGFDARKKAAAKKGFLLGRGFANYVESSIGSPREQAEITVNSDGNVDLVIGTQPSGQGHETSFAQVAADLIGIDVKNINIILGDTKIVSVGGGSHSGRSMRHAATVIGLACDDLISECKNRLSSLLDCQSDEIEFIDGHFIARLTNHQFNFSDVACRTVDSHGLLKVVRKNEMHTPVYPNGTAICEVEIDPSTGATTVTRYSTVDDVGRCINPLIVHGQTHGGIVQGAGQALFEHCFVDHNSGQPVTGSLMDYGISRAADFPSFETEIAEVLSPTNPLGIKAGGEGGTTPALATIVNAVVDALAEFGVEDIAMPLTPQRVWAAIQNSSSSNH</sequence>
<organism evidence="4">
    <name type="scientific">uncultured bacterium EIL20A02</name>
    <dbReference type="NCBI Taxonomy" id="1768200"/>
    <lineage>
        <taxon>Bacteria</taxon>
        <taxon>environmental samples</taxon>
    </lineage>
</organism>
<dbReference type="SUPFAM" id="SSF56003">
    <property type="entry name" value="Molybdenum cofactor-binding domain"/>
    <property type="match status" value="1"/>
</dbReference>
<feature type="domain" description="Aldehyde oxidase/xanthine dehydrogenase a/b hammerhead" evidence="3">
    <location>
        <begin position="40"/>
        <end position="168"/>
    </location>
</feature>
<dbReference type="SMART" id="SM01008">
    <property type="entry name" value="Ald_Xan_dh_C"/>
    <property type="match status" value="1"/>
</dbReference>
<dbReference type="Gene3D" id="3.90.1170.50">
    <property type="entry name" value="Aldehyde oxidase/xanthine dehydrogenase, a/b hammerhead"/>
    <property type="match status" value="1"/>
</dbReference>
<dbReference type="PANTHER" id="PTHR11908">
    <property type="entry name" value="XANTHINE DEHYDROGENASE"/>
    <property type="match status" value="1"/>
</dbReference>
<dbReference type="InterPro" id="IPR046867">
    <property type="entry name" value="AldOxase/xan_DH_MoCoBD2"/>
</dbReference>
<dbReference type="GO" id="GO:0016491">
    <property type="term" value="F:oxidoreductase activity"/>
    <property type="evidence" value="ECO:0007669"/>
    <property type="project" value="UniProtKB-KW"/>
</dbReference>
<dbReference type="Gene3D" id="3.30.365.10">
    <property type="entry name" value="Aldehyde oxidase/xanthine dehydrogenase, molybdopterin binding domain"/>
    <property type="match status" value="4"/>
</dbReference>
<dbReference type="Pfam" id="PF20256">
    <property type="entry name" value="MoCoBD_2"/>
    <property type="match status" value="1"/>
</dbReference>
<dbReference type="InterPro" id="IPR000674">
    <property type="entry name" value="Ald_Oxase/Xan_DH_a/b"/>
</dbReference>
<protein>
    <submittedName>
        <fullName evidence="4">Putative carbon monoxide dehydrogenase</fullName>
    </submittedName>
</protein>
<dbReference type="GO" id="GO:0005506">
    <property type="term" value="F:iron ion binding"/>
    <property type="evidence" value="ECO:0007669"/>
    <property type="project" value="InterPro"/>
</dbReference>
<proteinExistence type="predicted"/>
<dbReference type="InterPro" id="IPR008274">
    <property type="entry name" value="AldOxase/xan_DH_MoCoBD1"/>
</dbReference>
<dbReference type="InterPro" id="IPR037165">
    <property type="entry name" value="AldOxase/xan_DH_Mopterin-bd_sf"/>
</dbReference>
<keyword evidence="2" id="KW-0560">Oxidoreductase</keyword>
<dbReference type="InterPro" id="IPR036856">
    <property type="entry name" value="Ald_Oxase/Xan_DH_a/b_sf"/>
</dbReference>
<dbReference type="EMBL" id="KT201091">
    <property type="protein sequence ID" value="ALS56235.1"/>
    <property type="molecule type" value="Genomic_DNA"/>
</dbReference>
<evidence type="ECO:0000256" key="2">
    <source>
        <dbReference type="ARBA" id="ARBA00023002"/>
    </source>
</evidence>
<name>A0A0U2XN08_9BACT</name>
<evidence type="ECO:0000256" key="1">
    <source>
        <dbReference type="ARBA" id="ARBA00022505"/>
    </source>
</evidence>
<evidence type="ECO:0000259" key="3">
    <source>
        <dbReference type="SMART" id="SM01008"/>
    </source>
</evidence>
<dbReference type="AlphaFoldDB" id="A0A0U2XN08"/>
<dbReference type="SUPFAM" id="SSF54665">
    <property type="entry name" value="CO dehydrogenase molybdoprotein N-domain-like"/>
    <property type="match status" value="1"/>
</dbReference>
<dbReference type="InterPro" id="IPR016208">
    <property type="entry name" value="Ald_Oxase/xanthine_DH-like"/>
</dbReference>
<dbReference type="Pfam" id="PF02738">
    <property type="entry name" value="MoCoBD_1"/>
    <property type="match status" value="1"/>
</dbReference>